<evidence type="ECO:0000259" key="5">
    <source>
        <dbReference type="PROSITE" id="PS50850"/>
    </source>
</evidence>
<dbReference type="CDD" id="cd17352">
    <property type="entry name" value="MFS_MCT_SLC16"/>
    <property type="match status" value="1"/>
</dbReference>
<keyword evidence="7" id="KW-1185">Reference proteome</keyword>
<feature type="transmembrane region" description="Helical" evidence="4">
    <location>
        <begin position="323"/>
        <end position="343"/>
    </location>
</feature>
<evidence type="ECO:0000256" key="4">
    <source>
        <dbReference type="SAM" id="Phobius"/>
    </source>
</evidence>
<feature type="transmembrane region" description="Helical" evidence="4">
    <location>
        <begin position="158"/>
        <end position="179"/>
    </location>
</feature>
<reference evidence="6 7" key="1">
    <citation type="journal article" date="2018" name="IMA Fungus">
        <title>IMA Genome-F 9: Draft genome sequence of Annulohypoxylon stygium, Aspergillus mulundensis, Berkeleyomyces basicola (syn. Thielaviopsis basicola), Ceratocystis smalleyi, two Cercospora beticola strains, Coleophoma cylindrospora, Fusarium fracticaudum, Phialophora cf. hyalina, and Morchella septimelata.</title>
        <authorList>
            <person name="Wingfield B.D."/>
            <person name="Bills G.F."/>
            <person name="Dong Y."/>
            <person name="Huang W."/>
            <person name="Nel W.J."/>
            <person name="Swalarsk-Parry B.S."/>
            <person name="Vaghefi N."/>
            <person name="Wilken P.M."/>
            <person name="An Z."/>
            <person name="de Beer Z.W."/>
            <person name="De Vos L."/>
            <person name="Chen L."/>
            <person name="Duong T.A."/>
            <person name="Gao Y."/>
            <person name="Hammerbacher A."/>
            <person name="Kikkert J.R."/>
            <person name="Li Y."/>
            <person name="Li H."/>
            <person name="Li K."/>
            <person name="Li Q."/>
            <person name="Liu X."/>
            <person name="Ma X."/>
            <person name="Naidoo K."/>
            <person name="Pethybridge S.J."/>
            <person name="Sun J."/>
            <person name="Steenkamp E.T."/>
            <person name="van der Nest M.A."/>
            <person name="van Wyk S."/>
            <person name="Wingfield M.J."/>
            <person name="Xiong C."/>
            <person name="Yue Q."/>
            <person name="Zhang X."/>
        </authorList>
    </citation>
    <scope>NUCLEOTIDE SEQUENCE [LARGE SCALE GENOMIC DNA]</scope>
    <source>
        <strain evidence="6 7">BP6252</strain>
    </source>
</reference>
<feature type="transmembrane region" description="Helical" evidence="4">
    <location>
        <begin position="294"/>
        <end position="316"/>
    </location>
</feature>
<comment type="caution">
    <text evidence="6">The sequence shown here is derived from an EMBL/GenBank/DDBJ whole genome shotgun (WGS) entry which is preliminary data.</text>
</comment>
<keyword evidence="4" id="KW-0472">Membrane</keyword>
<dbReference type="InterPro" id="IPR050327">
    <property type="entry name" value="Proton-linked_MCT"/>
</dbReference>
<feature type="transmembrane region" description="Helical" evidence="4">
    <location>
        <begin position="216"/>
        <end position="238"/>
    </location>
</feature>
<dbReference type="PANTHER" id="PTHR11360">
    <property type="entry name" value="MONOCARBOXYLATE TRANSPORTER"/>
    <property type="match status" value="1"/>
</dbReference>
<accession>A0A3D8Q6X8</accession>
<evidence type="ECO:0000256" key="1">
    <source>
        <dbReference type="ARBA" id="ARBA00004141"/>
    </source>
</evidence>
<gene>
    <name evidence="6" type="ORF">BP6252_13812</name>
</gene>
<feature type="transmembrane region" description="Helical" evidence="4">
    <location>
        <begin position="381"/>
        <end position="398"/>
    </location>
</feature>
<dbReference type="InterPro" id="IPR036259">
    <property type="entry name" value="MFS_trans_sf"/>
</dbReference>
<comment type="similarity">
    <text evidence="2">Belongs to the major facilitator superfamily. Monocarboxylate porter (TC 2.A.1.13) family.</text>
</comment>
<keyword evidence="4" id="KW-1133">Transmembrane helix</keyword>
<feature type="transmembrane region" description="Helical" evidence="4">
    <location>
        <begin position="259"/>
        <end position="282"/>
    </location>
</feature>
<dbReference type="InterPro" id="IPR011701">
    <property type="entry name" value="MFS"/>
</dbReference>
<feature type="transmembrane region" description="Helical" evidence="4">
    <location>
        <begin position="98"/>
        <end position="121"/>
    </location>
</feature>
<comment type="subcellular location">
    <subcellularLocation>
        <location evidence="1">Membrane</location>
        <topology evidence="1">Multi-pass membrane protein</topology>
    </subcellularLocation>
</comment>
<dbReference type="PROSITE" id="PS50850">
    <property type="entry name" value="MFS"/>
    <property type="match status" value="1"/>
</dbReference>
<organism evidence="6 7">
    <name type="scientific">Coleophoma cylindrospora</name>
    <dbReference type="NCBI Taxonomy" id="1849047"/>
    <lineage>
        <taxon>Eukaryota</taxon>
        <taxon>Fungi</taxon>
        <taxon>Dikarya</taxon>
        <taxon>Ascomycota</taxon>
        <taxon>Pezizomycotina</taxon>
        <taxon>Leotiomycetes</taxon>
        <taxon>Helotiales</taxon>
        <taxon>Dermateaceae</taxon>
        <taxon>Coleophoma</taxon>
    </lineage>
</organism>
<feature type="transmembrane region" description="Helical" evidence="4">
    <location>
        <begin position="186"/>
        <end position="210"/>
    </location>
</feature>
<feature type="transmembrane region" description="Helical" evidence="4">
    <location>
        <begin position="418"/>
        <end position="437"/>
    </location>
</feature>
<dbReference type="InterPro" id="IPR020846">
    <property type="entry name" value="MFS_dom"/>
</dbReference>
<feature type="transmembrane region" description="Helical" evidence="4">
    <location>
        <begin position="133"/>
        <end position="152"/>
    </location>
</feature>
<evidence type="ECO:0000313" key="7">
    <source>
        <dbReference type="Proteomes" id="UP000256645"/>
    </source>
</evidence>
<feature type="compositionally biased region" description="Polar residues" evidence="3">
    <location>
        <begin position="1"/>
        <end position="16"/>
    </location>
</feature>
<feature type="transmembrane region" description="Helical" evidence="4">
    <location>
        <begin position="52"/>
        <end position="78"/>
    </location>
</feature>
<dbReference type="OrthoDB" id="6499973at2759"/>
<feature type="domain" description="Major facilitator superfamily (MFS) profile" evidence="5">
    <location>
        <begin position="52"/>
        <end position="439"/>
    </location>
</feature>
<proteinExistence type="inferred from homology"/>
<dbReference type="AlphaFoldDB" id="A0A3D8Q6X8"/>
<dbReference type="GO" id="GO:0016020">
    <property type="term" value="C:membrane"/>
    <property type="evidence" value="ECO:0007669"/>
    <property type="project" value="UniProtKB-SubCell"/>
</dbReference>
<dbReference type="Proteomes" id="UP000256645">
    <property type="component" value="Unassembled WGS sequence"/>
</dbReference>
<dbReference type="Gene3D" id="1.20.1250.20">
    <property type="entry name" value="MFS general substrate transporter like domains"/>
    <property type="match status" value="2"/>
</dbReference>
<dbReference type="PANTHER" id="PTHR11360:SF281">
    <property type="entry name" value="ASPYRIDONES EFFLUX PROTEIN APDF-RELATED"/>
    <property type="match status" value="1"/>
</dbReference>
<name>A0A3D8Q6X8_9HELO</name>
<sequence>MSGPYNGQSNVDGTSSLEKRNLPENGSAEETRVISSALHAQPSPFPEGGLRAWCVVAGTSFVVFCNIGYANAFGSLIAYSVYQEYYSTHQLRHESQSAIAWIGSLQMSLLFGGMLFGGPLFDRYGERVMWPPSIVYIFTVFMTSLCTKLWHFLLCQGILGGLAMGFGLGPAMAACGHYFRKRRATAMGLTVAGSSVGGVILPIALSRMLYKTSLGFGWSIRIIAFLMLAVLVPSCCAIRARLPPRKEQFFIRKAFNERFFVCIAGSAWCIMMGMFTPFFYLPTYAVEHGMSQTLSSYLIAILNGASFFGRVIPGILADKIGPLNMISMAAFGTGILILCWHAITTSAAIIVFSALYGFFSGAIISLISAVFASIPNNPQNIGTYLGMGMSFTGIAALIGPPVNGALATHYKNFGPSIFLSGAFVLIGAFGLLFARHLTGKGLFAKM</sequence>
<protein>
    <recommendedName>
        <fullName evidence="5">Major facilitator superfamily (MFS) profile domain-containing protein</fullName>
    </recommendedName>
</protein>
<dbReference type="SUPFAM" id="SSF103473">
    <property type="entry name" value="MFS general substrate transporter"/>
    <property type="match status" value="1"/>
</dbReference>
<feature type="transmembrane region" description="Helical" evidence="4">
    <location>
        <begin position="349"/>
        <end position="374"/>
    </location>
</feature>
<dbReference type="Pfam" id="PF07690">
    <property type="entry name" value="MFS_1"/>
    <property type="match status" value="1"/>
</dbReference>
<dbReference type="GO" id="GO:0022857">
    <property type="term" value="F:transmembrane transporter activity"/>
    <property type="evidence" value="ECO:0007669"/>
    <property type="project" value="InterPro"/>
</dbReference>
<dbReference type="EMBL" id="PDLM01000022">
    <property type="protein sequence ID" value="RDW57164.1"/>
    <property type="molecule type" value="Genomic_DNA"/>
</dbReference>
<evidence type="ECO:0000313" key="6">
    <source>
        <dbReference type="EMBL" id="RDW57164.1"/>
    </source>
</evidence>
<evidence type="ECO:0000256" key="3">
    <source>
        <dbReference type="SAM" id="MobiDB-lite"/>
    </source>
</evidence>
<keyword evidence="4" id="KW-0812">Transmembrane</keyword>
<evidence type="ECO:0000256" key="2">
    <source>
        <dbReference type="ARBA" id="ARBA00006727"/>
    </source>
</evidence>
<feature type="region of interest" description="Disordered" evidence="3">
    <location>
        <begin position="1"/>
        <end position="25"/>
    </location>
</feature>